<dbReference type="PANTHER" id="PTHR31668">
    <property type="entry name" value="GLUCOSE TRANSPORT TRANSCRIPTION REGULATOR RGT1-RELATED-RELATED"/>
    <property type="match status" value="1"/>
</dbReference>
<dbReference type="AlphaFoldDB" id="A0A0D1YL51"/>
<dbReference type="Proteomes" id="UP000053328">
    <property type="component" value="Unassembled WGS sequence"/>
</dbReference>
<feature type="compositionally biased region" description="Low complexity" evidence="6">
    <location>
        <begin position="75"/>
        <end position="86"/>
    </location>
</feature>
<dbReference type="PROSITE" id="PS50048">
    <property type="entry name" value="ZN2_CY6_FUNGAL_2"/>
    <property type="match status" value="1"/>
</dbReference>
<dbReference type="InterPro" id="IPR001138">
    <property type="entry name" value="Zn2Cys6_DnaBD"/>
</dbReference>
<name>A0A0D1YL51_9EURO</name>
<reference evidence="8 9" key="1">
    <citation type="submission" date="2015-01" db="EMBL/GenBank/DDBJ databases">
        <title>The Genome Sequence of Exophiala spinifera CBS89968.</title>
        <authorList>
            <consortium name="The Broad Institute Genomics Platform"/>
            <person name="Cuomo C."/>
            <person name="de Hoog S."/>
            <person name="Gorbushina A."/>
            <person name="Stielow B."/>
            <person name="Teixiera M."/>
            <person name="Abouelleil A."/>
            <person name="Chapman S.B."/>
            <person name="Priest M."/>
            <person name="Young S.K."/>
            <person name="Wortman J."/>
            <person name="Nusbaum C."/>
            <person name="Birren B."/>
        </authorList>
    </citation>
    <scope>NUCLEOTIDE SEQUENCE [LARGE SCALE GENOMIC DNA]</scope>
    <source>
        <strain evidence="8 9">CBS 89968</strain>
    </source>
</reference>
<dbReference type="InterPro" id="IPR036864">
    <property type="entry name" value="Zn2-C6_fun-type_DNA-bd_sf"/>
</dbReference>
<dbReference type="EMBL" id="KN847495">
    <property type="protein sequence ID" value="KIW15776.1"/>
    <property type="molecule type" value="Genomic_DNA"/>
</dbReference>
<dbReference type="PANTHER" id="PTHR31668:SF26">
    <property type="entry name" value="GLUCOSE TRANSPORT TRANSCRIPTION REGULATOR RGT1-RELATED"/>
    <property type="match status" value="1"/>
</dbReference>
<evidence type="ECO:0000259" key="7">
    <source>
        <dbReference type="PROSITE" id="PS50048"/>
    </source>
</evidence>
<dbReference type="VEuPathDB" id="FungiDB:PV08_05826"/>
<dbReference type="RefSeq" id="XP_016235992.1">
    <property type="nucleotide sequence ID" value="XM_016380165.1"/>
</dbReference>
<evidence type="ECO:0000256" key="3">
    <source>
        <dbReference type="ARBA" id="ARBA00023125"/>
    </source>
</evidence>
<evidence type="ECO:0000256" key="1">
    <source>
        <dbReference type="ARBA" id="ARBA00022723"/>
    </source>
</evidence>
<dbReference type="PROSITE" id="PS00463">
    <property type="entry name" value="ZN2_CY6_FUNGAL_1"/>
    <property type="match status" value="1"/>
</dbReference>
<dbReference type="Pfam" id="PF00172">
    <property type="entry name" value="Zn_clus"/>
    <property type="match status" value="1"/>
</dbReference>
<feature type="compositionally biased region" description="Polar residues" evidence="6">
    <location>
        <begin position="227"/>
        <end position="238"/>
    </location>
</feature>
<keyword evidence="3" id="KW-0238">DNA-binding</keyword>
<proteinExistence type="predicted"/>
<dbReference type="GO" id="GO:0003677">
    <property type="term" value="F:DNA binding"/>
    <property type="evidence" value="ECO:0007669"/>
    <property type="project" value="UniProtKB-KW"/>
</dbReference>
<feature type="domain" description="Zn(2)-C6 fungal-type" evidence="7">
    <location>
        <begin position="127"/>
        <end position="163"/>
    </location>
</feature>
<sequence>MARSIHGRDQSGDDPTSSFAGPTGSQFDASSFNFPIDTQLAAMNPNYGMSTYPRDLDDPTASLAHSGAEQLNTLAAASNGADASMAPPQTPNQASFMPARKSVDDLSDAMQTPQTGDKRKRSKTSRACDECRRKKVRCDAPTEADGTPKTCSNCQKAGATCEFERKPMKRGPSKGYIKELAERVQQVETVQKQAQALRQSVDGSSNFTTYAEAFSPDDANPRRQFSFPDTRSPFTPSDFQRDRIPSTGAWGNIAPSLRSRDTGSLMIAPDQSMPGNLSNQEAVRMAESVKPFWSEVDSPPPQKRPRLDDAYAKLEKFDLSEDYFNRYYTYVHPRFALLPEVDSVMKVVSKAVPAIQHAFTLSIELLVSSQNDSAVNGNQSDEISVASHRRSLPTTAFEDIQELTTYVVSVEQDAASNTVPDNVTCLWTLLLLAAACDSDVNQIAGPNATKNDLLASSLRVIHLFKSKDTQLVADEMGAEQIDGIVRQAFSCQCLMSKLYDLSSGSYARTLSPQETQAKETMVGPADTAKMPAEAAFLMQSSNIITMVTCLLHLDASSFAGAQVKRILTFGLFENTLKSSPTLSLDSPVVRQVKLLLELLTARYPDTDFSPMIVLMKATQLTECLTTDSPAYPNFSPLDMHCWSLATITFCELAMHAKSDMYIKPALENMQILKSALQQKSELFRKQYGYAFFWSPEKSVADGYRMSHWTDCLLNMIDDVTARSSTLGEGANDDTLVLPNFSLLLVQGWFRALYHYRWKE</sequence>
<keyword evidence="5" id="KW-0539">Nucleus</keyword>
<dbReference type="OrthoDB" id="5426978at2759"/>
<evidence type="ECO:0000256" key="6">
    <source>
        <dbReference type="SAM" id="MobiDB-lite"/>
    </source>
</evidence>
<evidence type="ECO:0000256" key="4">
    <source>
        <dbReference type="ARBA" id="ARBA00023163"/>
    </source>
</evidence>
<feature type="region of interest" description="Disordered" evidence="6">
    <location>
        <begin position="213"/>
        <end position="255"/>
    </location>
</feature>
<evidence type="ECO:0000313" key="8">
    <source>
        <dbReference type="EMBL" id="KIW15776.1"/>
    </source>
</evidence>
<dbReference type="GO" id="GO:0008270">
    <property type="term" value="F:zinc ion binding"/>
    <property type="evidence" value="ECO:0007669"/>
    <property type="project" value="InterPro"/>
</dbReference>
<feature type="compositionally biased region" description="Basic and acidic residues" evidence="6">
    <location>
        <begin position="1"/>
        <end position="11"/>
    </location>
</feature>
<keyword evidence="4" id="KW-0804">Transcription</keyword>
<dbReference type="CDD" id="cd00067">
    <property type="entry name" value="GAL4"/>
    <property type="match status" value="1"/>
</dbReference>
<dbReference type="GO" id="GO:0000981">
    <property type="term" value="F:DNA-binding transcription factor activity, RNA polymerase II-specific"/>
    <property type="evidence" value="ECO:0007669"/>
    <property type="project" value="InterPro"/>
</dbReference>
<gene>
    <name evidence="8" type="ORF">PV08_05826</name>
</gene>
<dbReference type="STRING" id="91928.A0A0D1YL51"/>
<feature type="region of interest" description="Disordered" evidence="6">
    <location>
        <begin position="1"/>
        <end position="126"/>
    </location>
</feature>
<dbReference type="SMART" id="SM00066">
    <property type="entry name" value="GAL4"/>
    <property type="match status" value="1"/>
</dbReference>
<dbReference type="Gene3D" id="4.10.240.10">
    <property type="entry name" value="Zn(2)-C6 fungal-type DNA-binding domain"/>
    <property type="match status" value="1"/>
</dbReference>
<dbReference type="HOGENOM" id="CLU_360160_0_0_1"/>
<dbReference type="InterPro" id="IPR050797">
    <property type="entry name" value="Carb_Metab_Trans_Reg"/>
</dbReference>
<feature type="compositionally biased region" description="Polar residues" evidence="6">
    <location>
        <begin position="13"/>
        <end position="33"/>
    </location>
</feature>
<keyword evidence="1" id="KW-0479">Metal-binding</keyword>
<evidence type="ECO:0000256" key="5">
    <source>
        <dbReference type="ARBA" id="ARBA00023242"/>
    </source>
</evidence>
<organism evidence="8 9">
    <name type="scientific">Exophiala spinifera</name>
    <dbReference type="NCBI Taxonomy" id="91928"/>
    <lineage>
        <taxon>Eukaryota</taxon>
        <taxon>Fungi</taxon>
        <taxon>Dikarya</taxon>
        <taxon>Ascomycota</taxon>
        <taxon>Pezizomycotina</taxon>
        <taxon>Eurotiomycetes</taxon>
        <taxon>Chaetothyriomycetidae</taxon>
        <taxon>Chaetothyriales</taxon>
        <taxon>Herpotrichiellaceae</taxon>
        <taxon>Exophiala</taxon>
    </lineage>
</organism>
<protein>
    <recommendedName>
        <fullName evidence="7">Zn(2)-C6 fungal-type domain-containing protein</fullName>
    </recommendedName>
</protein>
<evidence type="ECO:0000313" key="9">
    <source>
        <dbReference type="Proteomes" id="UP000053328"/>
    </source>
</evidence>
<evidence type="ECO:0000256" key="2">
    <source>
        <dbReference type="ARBA" id="ARBA00023015"/>
    </source>
</evidence>
<dbReference type="SUPFAM" id="SSF57701">
    <property type="entry name" value="Zn2/Cys6 DNA-binding domain"/>
    <property type="match status" value="1"/>
</dbReference>
<accession>A0A0D1YL51</accession>
<dbReference type="GeneID" id="27332909"/>
<keyword evidence="2" id="KW-0805">Transcription regulation</keyword>
<keyword evidence="9" id="KW-1185">Reference proteome</keyword>